<name>A0A6J7PA57_9ZZZZ</name>
<organism evidence="1">
    <name type="scientific">freshwater metagenome</name>
    <dbReference type="NCBI Taxonomy" id="449393"/>
    <lineage>
        <taxon>unclassified sequences</taxon>
        <taxon>metagenomes</taxon>
        <taxon>ecological metagenomes</taxon>
    </lineage>
</organism>
<evidence type="ECO:0000313" key="1">
    <source>
        <dbReference type="EMBL" id="CAB5002031.1"/>
    </source>
</evidence>
<reference evidence="1" key="1">
    <citation type="submission" date="2020-05" db="EMBL/GenBank/DDBJ databases">
        <authorList>
            <person name="Chiriac C."/>
            <person name="Salcher M."/>
            <person name="Ghai R."/>
            <person name="Kavagutti S V."/>
        </authorList>
    </citation>
    <scope>NUCLEOTIDE SEQUENCE</scope>
</reference>
<dbReference type="AlphaFoldDB" id="A0A6J7PA57"/>
<protein>
    <submittedName>
        <fullName evidence="1">Unannotated protein</fullName>
    </submittedName>
</protein>
<accession>A0A6J7PA57</accession>
<proteinExistence type="predicted"/>
<sequence length="142" mass="15393">MCVAANHDWLGPPWNQTGNVRADDGLTKNHAAQNVADGAIGGAPHLLQAELFDPRLVWRDGCALHAHAVFFDGVGSINGDLILGCIAGLNRKVEVLQLNIKVRKDELLLDEVPDDASHLVSVEFYDWVLHLDLGHAGTCSVR</sequence>
<dbReference type="EMBL" id="CAFBOG010000328">
    <property type="protein sequence ID" value="CAB5002031.1"/>
    <property type="molecule type" value="Genomic_DNA"/>
</dbReference>
<gene>
    <name evidence="1" type="ORF">UFOPK3914_02200</name>
</gene>